<comment type="caution">
    <text evidence="3">The sequence shown here is derived from an EMBL/GenBank/DDBJ whole genome shotgun (WGS) entry which is preliminary data.</text>
</comment>
<keyword evidence="2" id="KW-0472">Membrane</keyword>
<feature type="transmembrane region" description="Helical" evidence="2">
    <location>
        <begin position="7"/>
        <end position="28"/>
    </location>
</feature>
<organism evidence="3 4">
    <name type="scientific">Paralvinella palmiformis</name>
    <dbReference type="NCBI Taxonomy" id="53620"/>
    <lineage>
        <taxon>Eukaryota</taxon>
        <taxon>Metazoa</taxon>
        <taxon>Spiralia</taxon>
        <taxon>Lophotrochozoa</taxon>
        <taxon>Annelida</taxon>
        <taxon>Polychaeta</taxon>
        <taxon>Sedentaria</taxon>
        <taxon>Canalipalpata</taxon>
        <taxon>Terebellida</taxon>
        <taxon>Terebelliformia</taxon>
        <taxon>Alvinellidae</taxon>
        <taxon>Paralvinella</taxon>
    </lineage>
</organism>
<dbReference type="PANTHER" id="PTHR31453">
    <property type="entry name" value="TRANSMEMBRANE PROTEIN 236"/>
    <property type="match status" value="1"/>
</dbReference>
<evidence type="ECO:0008006" key="5">
    <source>
        <dbReference type="Google" id="ProtNLM"/>
    </source>
</evidence>
<dbReference type="Proteomes" id="UP001208570">
    <property type="component" value="Unassembled WGS sequence"/>
</dbReference>
<dbReference type="InterPro" id="IPR020394">
    <property type="entry name" value="Uncharacterised_FAM23-like_TM"/>
</dbReference>
<feature type="region of interest" description="Disordered" evidence="1">
    <location>
        <begin position="350"/>
        <end position="387"/>
    </location>
</feature>
<evidence type="ECO:0000313" key="4">
    <source>
        <dbReference type="Proteomes" id="UP001208570"/>
    </source>
</evidence>
<accession>A0AAD9JCG2</accession>
<feature type="transmembrane region" description="Helical" evidence="2">
    <location>
        <begin position="239"/>
        <end position="258"/>
    </location>
</feature>
<proteinExistence type="predicted"/>
<dbReference type="EMBL" id="JAODUP010000399">
    <property type="protein sequence ID" value="KAK2150604.1"/>
    <property type="molecule type" value="Genomic_DNA"/>
</dbReference>
<sequence>MDKEGYLLIIVEILRWIVIVVPLFLAVWRYSELIGYTVFISGAGERAQFWGVVSAIIFGASLALYLPAKIITTQYQLKHGIVSGLYWRPSMLTYILITAAPTLLIILIAAKTKETSSVDVTTRLPLSTSPSCDPLPESGVLDPMSTLTLQIAILGLTLTEWISKVREEHFTYDLVTAMADDFFFAYDVIAFISMATTEPELYNSHWVYVCFAFSFIAMFKYIPSPGTCITGCHGSRSQIAILVSMFCCDIPFVIIRFWTLAEFRFKTNHFSGDLLHPLKNVALIAFDLMQLAIIWKHKDLPDPASELRENIICEMAPEKRRARCVPGDPDSECSIRARRQWDLIKRRLVTPEDGHRPDSQHRNVAFDEDSLSSVPTIPDQPKRESQS</sequence>
<feature type="compositionally biased region" description="Basic and acidic residues" evidence="1">
    <location>
        <begin position="350"/>
        <end position="365"/>
    </location>
</feature>
<evidence type="ECO:0000256" key="1">
    <source>
        <dbReference type="SAM" id="MobiDB-lite"/>
    </source>
</evidence>
<protein>
    <recommendedName>
        <fullName evidence="5">Transmembrane protein</fullName>
    </recommendedName>
</protein>
<dbReference type="PANTHER" id="PTHR31453:SF2">
    <property type="entry name" value="TRANSMEMBRANE PROTEIN 236"/>
    <property type="match status" value="1"/>
</dbReference>
<keyword evidence="4" id="KW-1185">Reference proteome</keyword>
<evidence type="ECO:0000256" key="2">
    <source>
        <dbReference type="SAM" id="Phobius"/>
    </source>
</evidence>
<gene>
    <name evidence="3" type="ORF">LSH36_399g06024</name>
</gene>
<keyword evidence="2" id="KW-1133">Transmembrane helix</keyword>
<feature type="transmembrane region" description="Helical" evidence="2">
    <location>
        <begin position="89"/>
        <end position="110"/>
    </location>
</feature>
<reference evidence="3" key="1">
    <citation type="journal article" date="2023" name="Mol. Biol. Evol.">
        <title>Third-Generation Sequencing Reveals the Adaptive Role of the Epigenome in Three Deep-Sea Polychaetes.</title>
        <authorList>
            <person name="Perez M."/>
            <person name="Aroh O."/>
            <person name="Sun Y."/>
            <person name="Lan Y."/>
            <person name="Juniper S.K."/>
            <person name="Young C.R."/>
            <person name="Angers B."/>
            <person name="Qian P.Y."/>
        </authorList>
    </citation>
    <scope>NUCLEOTIDE SEQUENCE</scope>
    <source>
        <strain evidence="3">P08H-3</strain>
    </source>
</reference>
<feature type="transmembrane region" description="Helical" evidence="2">
    <location>
        <begin position="48"/>
        <end position="68"/>
    </location>
</feature>
<name>A0AAD9JCG2_9ANNE</name>
<keyword evidence="2" id="KW-0812">Transmembrane</keyword>
<dbReference type="AlphaFoldDB" id="A0AAD9JCG2"/>
<evidence type="ECO:0000313" key="3">
    <source>
        <dbReference type="EMBL" id="KAK2150604.1"/>
    </source>
</evidence>
<feature type="transmembrane region" description="Helical" evidence="2">
    <location>
        <begin position="201"/>
        <end position="219"/>
    </location>
</feature>